<feature type="region of interest" description="Disordered" evidence="1">
    <location>
        <begin position="172"/>
        <end position="195"/>
    </location>
</feature>
<feature type="region of interest" description="Disordered" evidence="1">
    <location>
        <begin position="318"/>
        <end position="425"/>
    </location>
</feature>
<dbReference type="InterPro" id="IPR051291">
    <property type="entry name" value="CIMAP"/>
</dbReference>
<dbReference type="PANTHER" id="PTHR21580:SF28">
    <property type="entry name" value="BOREALIN N-TERMINAL DOMAIN-CONTAINING PROTEIN-RELATED"/>
    <property type="match status" value="1"/>
</dbReference>
<evidence type="ECO:0008006" key="3">
    <source>
        <dbReference type="Google" id="ProtNLM"/>
    </source>
</evidence>
<dbReference type="Pfam" id="PF07004">
    <property type="entry name" value="SHIPPO-rpt"/>
    <property type="match status" value="10"/>
</dbReference>
<reference evidence="2" key="1">
    <citation type="submission" date="2021-01" db="EMBL/GenBank/DDBJ databases">
        <authorList>
            <person name="Corre E."/>
            <person name="Pelletier E."/>
            <person name="Niang G."/>
            <person name="Scheremetjew M."/>
            <person name="Finn R."/>
            <person name="Kale V."/>
            <person name="Holt S."/>
            <person name="Cochrane G."/>
            <person name="Meng A."/>
            <person name="Brown T."/>
            <person name="Cohen L."/>
        </authorList>
    </citation>
    <scope>NUCLEOTIDE SEQUENCE</scope>
    <source>
        <strain evidence="2">CCMP1594</strain>
    </source>
</reference>
<dbReference type="PANTHER" id="PTHR21580">
    <property type="entry name" value="SHIPPO-1-RELATED"/>
    <property type="match status" value="1"/>
</dbReference>
<dbReference type="InterPro" id="IPR010736">
    <property type="entry name" value="SHIPPO-rpt"/>
</dbReference>
<accession>A0A7S4LF93</accession>
<gene>
    <name evidence="2" type="ORF">EGYM00163_LOCUS36826</name>
</gene>
<dbReference type="AlphaFoldDB" id="A0A7S4LF93"/>
<proteinExistence type="predicted"/>
<name>A0A7S4LF93_9EUGL</name>
<sequence length="475" mass="49700">MSALLNLNVEEVLFDPSHLTGAAVAKPRPPGPGSYNSHFYGSIAHRARKTQGTSITGRNFAPSVWDKQECGPGPAAYTPRKQNPKNGKAPLAGKYKDVIGDAEQVFPGPGPGEYNVAGNLGSQVSPSLKGRTNLMDPRFTLIPHGSEKMPGPGQYSPKPLDLTHKASIHPPLTSPIKGGPGPGTYNPRPPRDGPKFSLASKLGANPLGTAIDSSLPGPGAYHVRSMCFDNGELSTQATPAGKSFGMHPIPSDPEVMPGPGAYNVSPTIGGRGVPLTGRPRDREIELAPGPGHYNAAELNTTTQGVTLKAKYNDLRADDLPGPGTYNSSPTFGKSGKASTMAGRLKAGSVFPHDIPTSPKKMRELQESIDPKDDKNTPGPGAYTPRNNLANSAKGVSIRFPLKMPDHSNPTGPGQYDNHDPLGKNATITLKPKLSKGALFDQGTSVAAPGPGAYDVSGYLGCGTTSPKVLISSPRR</sequence>
<dbReference type="EMBL" id="HBJA01106606">
    <property type="protein sequence ID" value="CAE0825574.1"/>
    <property type="molecule type" value="Transcribed_RNA"/>
</dbReference>
<evidence type="ECO:0000256" key="1">
    <source>
        <dbReference type="SAM" id="MobiDB-lite"/>
    </source>
</evidence>
<feature type="compositionally biased region" description="Basic and acidic residues" evidence="1">
    <location>
        <begin position="360"/>
        <end position="375"/>
    </location>
</feature>
<protein>
    <recommendedName>
        <fullName evidence="3">Outer dense fiber protein 3</fullName>
    </recommendedName>
</protein>
<organism evidence="2">
    <name type="scientific">Eutreptiella gymnastica</name>
    <dbReference type="NCBI Taxonomy" id="73025"/>
    <lineage>
        <taxon>Eukaryota</taxon>
        <taxon>Discoba</taxon>
        <taxon>Euglenozoa</taxon>
        <taxon>Euglenida</taxon>
        <taxon>Spirocuta</taxon>
        <taxon>Euglenophyceae</taxon>
        <taxon>Eutreptiales</taxon>
        <taxon>Eutreptiaceae</taxon>
        <taxon>Eutreptiella</taxon>
    </lineage>
</organism>
<evidence type="ECO:0000313" key="2">
    <source>
        <dbReference type="EMBL" id="CAE0825574.1"/>
    </source>
</evidence>